<evidence type="ECO:0000313" key="1">
    <source>
        <dbReference type="EMBL" id="KAI0061205.1"/>
    </source>
</evidence>
<name>A0ACB8SXN3_9AGAM</name>
<organism evidence="1 2">
    <name type="scientific">Artomyces pyxidatus</name>
    <dbReference type="NCBI Taxonomy" id="48021"/>
    <lineage>
        <taxon>Eukaryota</taxon>
        <taxon>Fungi</taxon>
        <taxon>Dikarya</taxon>
        <taxon>Basidiomycota</taxon>
        <taxon>Agaricomycotina</taxon>
        <taxon>Agaricomycetes</taxon>
        <taxon>Russulales</taxon>
        <taxon>Auriscalpiaceae</taxon>
        <taxon>Artomyces</taxon>
    </lineage>
</organism>
<gene>
    <name evidence="1" type="ORF">BV25DRAFT_1839239</name>
</gene>
<reference evidence="1" key="2">
    <citation type="journal article" date="2022" name="New Phytol.">
        <title>Evolutionary transition to the ectomycorrhizal habit in the genomes of a hyperdiverse lineage of mushroom-forming fungi.</title>
        <authorList>
            <person name="Looney B."/>
            <person name="Miyauchi S."/>
            <person name="Morin E."/>
            <person name="Drula E."/>
            <person name="Courty P.E."/>
            <person name="Kohler A."/>
            <person name="Kuo A."/>
            <person name="LaButti K."/>
            <person name="Pangilinan J."/>
            <person name="Lipzen A."/>
            <person name="Riley R."/>
            <person name="Andreopoulos W."/>
            <person name="He G."/>
            <person name="Johnson J."/>
            <person name="Nolan M."/>
            <person name="Tritt A."/>
            <person name="Barry K.W."/>
            <person name="Grigoriev I.V."/>
            <person name="Nagy L.G."/>
            <person name="Hibbett D."/>
            <person name="Henrissat B."/>
            <person name="Matheny P.B."/>
            <person name="Labbe J."/>
            <person name="Martin F.M."/>
        </authorList>
    </citation>
    <scope>NUCLEOTIDE SEQUENCE</scope>
    <source>
        <strain evidence="1">HHB10654</strain>
    </source>
</reference>
<dbReference type="Proteomes" id="UP000814140">
    <property type="component" value="Unassembled WGS sequence"/>
</dbReference>
<comment type="caution">
    <text evidence="1">The sequence shown here is derived from an EMBL/GenBank/DDBJ whole genome shotgun (WGS) entry which is preliminary data.</text>
</comment>
<keyword evidence="2" id="KW-1185">Reference proteome</keyword>
<reference evidence="1" key="1">
    <citation type="submission" date="2021-03" db="EMBL/GenBank/DDBJ databases">
        <authorList>
            <consortium name="DOE Joint Genome Institute"/>
            <person name="Ahrendt S."/>
            <person name="Looney B.P."/>
            <person name="Miyauchi S."/>
            <person name="Morin E."/>
            <person name="Drula E."/>
            <person name="Courty P.E."/>
            <person name="Chicoki N."/>
            <person name="Fauchery L."/>
            <person name="Kohler A."/>
            <person name="Kuo A."/>
            <person name="Labutti K."/>
            <person name="Pangilinan J."/>
            <person name="Lipzen A."/>
            <person name="Riley R."/>
            <person name="Andreopoulos W."/>
            <person name="He G."/>
            <person name="Johnson J."/>
            <person name="Barry K.W."/>
            <person name="Grigoriev I.V."/>
            <person name="Nagy L."/>
            <person name="Hibbett D."/>
            <person name="Henrissat B."/>
            <person name="Matheny P.B."/>
            <person name="Labbe J."/>
            <person name="Martin F."/>
        </authorList>
    </citation>
    <scope>NUCLEOTIDE SEQUENCE</scope>
    <source>
        <strain evidence="1">HHB10654</strain>
    </source>
</reference>
<sequence>MEFGGRQDGLTLARREQDVRGLLSGFDDPDQRSAQISKHQLSPGLPPPESLQFCKGVTFSLDAGFKDATTSDPGKHIDQTQYALGDAHLSSGASHGHEFGDTSGEVHAMATDDSEYNSSRIENLLRRCLVNAKLVAISININIAESSVYQRVSTTSHRQSEISMHSVQFASWLETPIARTSGFDAEEKFGEGAIAERHENIFTQPCSLVPQEELAKRDSMSRLVDIGSMYEAGPLAKSSNPTEERGKKASDMDVQSPRQSLENISAELDPWADRIFAAVEDLRLELKRHEMDVILGMIVQGSECGNSGAPGQGIGD</sequence>
<proteinExistence type="predicted"/>
<accession>A0ACB8SXN3</accession>
<dbReference type="EMBL" id="MU277214">
    <property type="protein sequence ID" value="KAI0061205.1"/>
    <property type="molecule type" value="Genomic_DNA"/>
</dbReference>
<evidence type="ECO:0000313" key="2">
    <source>
        <dbReference type="Proteomes" id="UP000814140"/>
    </source>
</evidence>
<protein>
    <submittedName>
        <fullName evidence="1">Uncharacterized protein</fullName>
    </submittedName>
</protein>